<dbReference type="InterPro" id="IPR011670">
    <property type="entry name" value="DUF1612"/>
</dbReference>
<comment type="caution">
    <text evidence="5">The sequence shown here is derived from an EMBL/GenBank/DDBJ whole genome shotgun (WGS) entry which is preliminary data.</text>
</comment>
<dbReference type="InterPro" id="IPR048017">
    <property type="entry name" value="Y4cF-like"/>
</dbReference>
<gene>
    <name evidence="4" type="ORF">GGE31_003563</name>
    <name evidence="3" type="ORF">GGE33_003621</name>
    <name evidence="5" type="ORF">GGE35_003861</name>
</gene>
<keyword evidence="7" id="KW-1185">Reference proteome</keyword>
<evidence type="ECO:0000313" key="4">
    <source>
        <dbReference type="EMBL" id="MBB4413037.1"/>
    </source>
</evidence>
<reference evidence="6 7" key="1">
    <citation type="submission" date="2020-08" db="EMBL/GenBank/DDBJ databases">
        <title>Genomic Encyclopedia of Type Strains, Phase IV (KMG-V): Genome sequencing to study the core and pangenomes of soil and plant-associated prokaryotes.</title>
        <authorList>
            <person name="Whitman W."/>
        </authorList>
    </citation>
    <scope>NUCLEOTIDE SEQUENCE [LARGE SCALE GENOMIC DNA]</scope>
    <source>
        <strain evidence="4 7">SEMIA 444</strain>
        <strain evidence="3 6">SEMIA 448</strain>
        <strain evidence="5 8">SEMIA 452</strain>
    </source>
</reference>
<accession>A0A7W6Y3E9</accession>
<evidence type="ECO:0000313" key="7">
    <source>
        <dbReference type="Proteomes" id="UP000524535"/>
    </source>
</evidence>
<dbReference type="Pfam" id="PF11972">
    <property type="entry name" value="HTH_13"/>
    <property type="match status" value="1"/>
</dbReference>
<protein>
    <recommendedName>
        <fullName evidence="9">HTH DNA binding domain-containing protein</fullName>
    </recommendedName>
</protein>
<dbReference type="RefSeq" id="WP_183825862.1">
    <property type="nucleotide sequence ID" value="NZ_JACIGW010000004.1"/>
</dbReference>
<evidence type="ECO:0000259" key="1">
    <source>
        <dbReference type="Pfam" id="PF07756"/>
    </source>
</evidence>
<feature type="domain" description="DUF1612" evidence="1">
    <location>
        <begin position="178"/>
        <end position="303"/>
    </location>
</feature>
<dbReference type="EMBL" id="JACIGY010000005">
    <property type="protein sequence ID" value="MBB4413037.1"/>
    <property type="molecule type" value="Genomic_DNA"/>
</dbReference>
<dbReference type="NCBIfam" id="NF040876">
    <property type="entry name" value="RHE_PE00001_fam"/>
    <property type="match status" value="1"/>
</dbReference>
<evidence type="ECO:0008006" key="9">
    <source>
        <dbReference type="Google" id="ProtNLM"/>
    </source>
</evidence>
<evidence type="ECO:0000313" key="6">
    <source>
        <dbReference type="Proteomes" id="UP000520770"/>
    </source>
</evidence>
<name>A0A7W6Y3E9_9HYPH</name>
<evidence type="ECO:0000313" key="5">
    <source>
        <dbReference type="EMBL" id="MBB4448026.1"/>
    </source>
</evidence>
<organism evidence="5 8">
    <name type="scientific">Aliirhizobium cellulosilyticum</name>
    <dbReference type="NCBI Taxonomy" id="393664"/>
    <lineage>
        <taxon>Bacteria</taxon>
        <taxon>Pseudomonadati</taxon>
        <taxon>Pseudomonadota</taxon>
        <taxon>Alphaproteobacteria</taxon>
        <taxon>Hyphomicrobiales</taxon>
        <taxon>Rhizobiaceae</taxon>
        <taxon>Aliirhizobium</taxon>
    </lineage>
</organism>
<evidence type="ECO:0000259" key="2">
    <source>
        <dbReference type="Pfam" id="PF11972"/>
    </source>
</evidence>
<evidence type="ECO:0000313" key="3">
    <source>
        <dbReference type="EMBL" id="MBB4349858.1"/>
    </source>
</evidence>
<evidence type="ECO:0000313" key="8">
    <source>
        <dbReference type="Proteomes" id="UP000576087"/>
    </source>
</evidence>
<dbReference type="AlphaFoldDB" id="A0A7W6Y3E9"/>
<dbReference type="Proteomes" id="UP000524535">
    <property type="component" value="Unassembled WGS sequence"/>
</dbReference>
<sequence>MRYNFADLPLHRLMEPVCRATAAITRLDERVFRSTVGQGWIERSHFVDSVASLWIDGELVHLEDLVLHDAAMGIRAPTHELTIAYDILRTRRRIIENEPGWALSREGLSQLRGKAAELQPAIPTESPLETKSAELRDEEDPLAHYLAEIDAVVARSEAALLQVMRPSEPTYPKERAAFLYEPDWDEDERLAEWQDVVDASVNLPPVLRAVLLLDAWNRLQVLQHAPWLGRLLAASLLRKEGVTTAHLAAFNLGLKQVGRELRTSPRQEVRILAFLEAITEASLTGLKEHDRLVLAQQQMQHRIAGRRQSSKLPQLVDLVLSRPMVSSGMIAKSLSVTPQGALKIASELHLRELTGRGRFRAWGII</sequence>
<dbReference type="EMBL" id="JACIHM010000005">
    <property type="protein sequence ID" value="MBB4448026.1"/>
    <property type="molecule type" value="Genomic_DNA"/>
</dbReference>
<dbReference type="EMBL" id="JACIGW010000004">
    <property type="protein sequence ID" value="MBB4349858.1"/>
    <property type="molecule type" value="Genomic_DNA"/>
</dbReference>
<feature type="domain" description="HTH DNA binding" evidence="2">
    <location>
        <begin position="312"/>
        <end position="365"/>
    </location>
</feature>
<dbReference type="Proteomes" id="UP000576087">
    <property type="component" value="Unassembled WGS sequence"/>
</dbReference>
<dbReference type="Pfam" id="PF07756">
    <property type="entry name" value="DUF1612"/>
    <property type="match status" value="1"/>
</dbReference>
<dbReference type="Proteomes" id="UP000520770">
    <property type="component" value="Unassembled WGS sequence"/>
</dbReference>
<proteinExistence type="predicted"/>
<dbReference type="InterPro" id="IPR021068">
    <property type="entry name" value="HTH_DNA-bd"/>
</dbReference>